<evidence type="ECO:0000313" key="22">
    <source>
        <dbReference type="WBParaSite" id="Hba_19782"/>
    </source>
</evidence>
<evidence type="ECO:0000256" key="8">
    <source>
        <dbReference type="ARBA" id="ARBA00022723"/>
    </source>
</evidence>
<keyword evidence="12" id="KW-0464">Manganese</keyword>
<feature type="coiled-coil region" evidence="17">
    <location>
        <begin position="223"/>
        <end position="264"/>
    </location>
</feature>
<name>A0A1I7XPR8_HETBA</name>
<evidence type="ECO:0000256" key="17">
    <source>
        <dbReference type="SAM" id="Coils"/>
    </source>
</evidence>
<dbReference type="GO" id="GO:0006091">
    <property type="term" value="P:generation of precursor metabolites and energy"/>
    <property type="evidence" value="ECO:0007669"/>
    <property type="project" value="UniProtKB-ARBA"/>
</dbReference>
<dbReference type="GO" id="GO:0046496">
    <property type="term" value="P:nicotinamide nucleotide metabolic process"/>
    <property type="evidence" value="ECO:0007669"/>
    <property type="project" value="UniProtKB-ARBA"/>
</dbReference>
<dbReference type="Pfam" id="PF13639">
    <property type="entry name" value="zf-RING_2"/>
    <property type="match status" value="1"/>
</dbReference>
<evidence type="ECO:0000256" key="19">
    <source>
        <dbReference type="SAM" id="Phobius"/>
    </source>
</evidence>
<comment type="cofactor">
    <cofactor evidence="3">
        <name>Zn(2+)</name>
        <dbReference type="ChEBI" id="CHEBI:29105"/>
    </cofactor>
</comment>
<keyword evidence="14" id="KW-0119">Carbohydrate metabolism</keyword>
<dbReference type="SMART" id="SM00184">
    <property type="entry name" value="RING"/>
    <property type="match status" value="1"/>
</dbReference>
<evidence type="ECO:0000256" key="6">
    <source>
        <dbReference type="ARBA" id="ARBA00011738"/>
    </source>
</evidence>
<keyword evidence="8" id="KW-0479">Metal-binding</keyword>
<evidence type="ECO:0000256" key="2">
    <source>
        <dbReference type="ARBA" id="ARBA00001936"/>
    </source>
</evidence>
<evidence type="ECO:0000256" key="10">
    <source>
        <dbReference type="ARBA" id="ARBA00022833"/>
    </source>
</evidence>
<keyword evidence="21" id="KW-1185">Reference proteome</keyword>
<comment type="catalytic activity">
    <reaction evidence="1">
        <text>D-ribulose 5-phosphate = D-xylulose 5-phosphate</text>
        <dbReference type="Rhea" id="RHEA:13677"/>
        <dbReference type="ChEBI" id="CHEBI:57737"/>
        <dbReference type="ChEBI" id="CHEBI:58121"/>
        <dbReference type="EC" id="5.1.3.1"/>
    </reaction>
</comment>
<dbReference type="InterPro" id="IPR011060">
    <property type="entry name" value="RibuloseP-bd_barrel"/>
</dbReference>
<dbReference type="GO" id="GO:0006163">
    <property type="term" value="P:purine nucleotide metabolic process"/>
    <property type="evidence" value="ECO:0007669"/>
    <property type="project" value="UniProtKB-ARBA"/>
</dbReference>
<comment type="subunit">
    <text evidence="6">Homodimer.</text>
</comment>
<evidence type="ECO:0000256" key="1">
    <source>
        <dbReference type="ARBA" id="ARBA00001782"/>
    </source>
</evidence>
<dbReference type="PROSITE" id="PS01085">
    <property type="entry name" value="RIBUL_P_3_EPIMER_1"/>
    <property type="match status" value="1"/>
</dbReference>
<feature type="compositionally biased region" description="Basic and acidic residues" evidence="18">
    <location>
        <begin position="18"/>
        <end position="28"/>
    </location>
</feature>
<protein>
    <recommendedName>
        <fullName evidence="7">ribulose-phosphate 3-epimerase</fullName>
        <ecNumber evidence="7">5.1.3.1</ecNumber>
    </recommendedName>
</protein>
<dbReference type="NCBIfam" id="NF004076">
    <property type="entry name" value="PRK05581.1-4"/>
    <property type="match status" value="1"/>
</dbReference>
<sequence length="1008" mass="115812">MRHHDSNRSHIKNRPSNSRHDRNRERVLEPYPSSNLRTNHHPDNRNGTFIADSNHRSDPRTVVPALVTGLCHVFRSLPQVALHHGLVHQEDMYKNINVPHNIPESSHFKNSRRGGNNNGSRRINSFNARSSNHGNSTNFLPNHSTYSAESTSTIDMGKYGYVDPQILNETRELQNRMAEIQRELDLLEREDKGSPDHGVRLHGYGGMDSYVPQSLFEFNPPINALENARREQEDARLRKMQDELERRERELEERERRLARSTRVISRSRSRSRTPRRVMRGQFEYSRPVMMNSNWRPDRLRTPPRRETARPLPLRRNEDQQSEMRIISMKRRKPSTPTRKASTTRVPDSVLKQMKCEEPEPVTISDDEEVPQLEIDELEEISDTEDSVTSDNSEGYNSPRNRAIMQCLRICERDLLSEDLREAVERLCPREDRGWDASDKCNPTVFGALDDYVPLRTFDKEVEICATEKEIPTEILETIKSVVNNALSYVNDQGRLESDEKSIASRQALFDSITEEIEALVGKLTHINDEMNDIVGAQSSSGWAMNPAVLHTLRRHRDILRDYGTEYRRARDNVQQQLHRESLLSGGSTNEGSCLNNRVKASDMYLKENEHISSCDRLIDEQMREVSNAQQCHAEDSTKETKGYCADWLHLDVMDGHFVPNLSFGHPVVESLRKKLGPKPFFDVHLMVSDPYFWVEPMAKAGANQFTFHWEAVYEKGGNIAIDEIIEKIRKCGMKVGLAIKPGTSVDKILQFGSKIDMALVMTVEPGFGGQKFMSDMMNKVQMIRKTYPNLDIQVDGGISPSNVKVSSFRACDARRKGLDRTVFGHVSVVFVDEVQPFLTGCVALDNQVFRPTFLNLALIGLLVVLVLFISILVFIKIRWKPTAHRELWLRTLARSAVGKMEIRKFQKDTRREKLRPFSRLRKTRSTYIPVFGSLTSVANTTSAQERCAICLDEYSEGAELRVLFCGHEFHPKCVDPWLLANRRCPLCQFDVVYKQYPKMESPDKNRL</sequence>
<keyword evidence="11" id="KW-0408">Iron</keyword>
<organism evidence="21 22">
    <name type="scientific">Heterorhabditis bacteriophora</name>
    <name type="common">Entomopathogenic nematode worm</name>
    <dbReference type="NCBI Taxonomy" id="37862"/>
    <lineage>
        <taxon>Eukaryota</taxon>
        <taxon>Metazoa</taxon>
        <taxon>Ecdysozoa</taxon>
        <taxon>Nematoda</taxon>
        <taxon>Chromadorea</taxon>
        <taxon>Rhabditida</taxon>
        <taxon>Rhabditina</taxon>
        <taxon>Rhabditomorpha</taxon>
        <taxon>Strongyloidea</taxon>
        <taxon>Heterorhabditidae</taxon>
        <taxon>Heterorhabditis</taxon>
    </lineage>
</organism>
<dbReference type="WBParaSite" id="Hba_19782">
    <property type="protein sequence ID" value="Hba_19782"/>
    <property type="gene ID" value="Hba_19782"/>
</dbReference>
<dbReference type="SUPFAM" id="SSF57850">
    <property type="entry name" value="RING/U-box"/>
    <property type="match status" value="1"/>
</dbReference>
<dbReference type="GO" id="GO:0008270">
    <property type="term" value="F:zinc ion binding"/>
    <property type="evidence" value="ECO:0007669"/>
    <property type="project" value="UniProtKB-KW"/>
</dbReference>
<dbReference type="Gene3D" id="3.20.20.70">
    <property type="entry name" value="Aldolase class I"/>
    <property type="match status" value="1"/>
</dbReference>
<evidence type="ECO:0000256" key="16">
    <source>
        <dbReference type="PROSITE-ProRule" id="PRU00175"/>
    </source>
</evidence>
<evidence type="ECO:0000256" key="13">
    <source>
        <dbReference type="ARBA" id="ARBA00023235"/>
    </source>
</evidence>
<dbReference type="PANTHER" id="PTHR11749">
    <property type="entry name" value="RIBULOSE-5-PHOSPHATE-3-EPIMERASE"/>
    <property type="match status" value="1"/>
</dbReference>
<dbReference type="InterPro" id="IPR000056">
    <property type="entry name" value="Ribul_P_3_epim-like"/>
</dbReference>
<feature type="domain" description="RING-type" evidence="20">
    <location>
        <begin position="948"/>
        <end position="989"/>
    </location>
</feature>
<evidence type="ECO:0000256" key="7">
    <source>
        <dbReference type="ARBA" id="ARBA00013188"/>
    </source>
</evidence>
<dbReference type="InterPro" id="IPR013785">
    <property type="entry name" value="Aldolase_TIM"/>
</dbReference>
<dbReference type="SUPFAM" id="SSF51366">
    <property type="entry name" value="Ribulose-phoshate binding barrel"/>
    <property type="match status" value="1"/>
</dbReference>
<feature type="region of interest" description="Disordered" evidence="18">
    <location>
        <begin position="1"/>
        <end position="57"/>
    </location>
</feature>
<feature type="region of interest" description="Disordered" evidence="18">
    <location>
        <begin position="294"/>
        <end position="321"/>
    </location>
</feature>
<reference evidence="22" key="1">
    <citation type="submission" date="2016-11" db="UniProtKB">
        <authorList>
            <consortium name="WormBaseParasite"/>
        </authorList>
    </citation>
    <scope>IDENTIFICATION</scope>
</reference>
<keyword evidence="19" id="KW-1133">Transmembrane helix</keyword>
<evidence type="ECO:0000256" key="5">
    <source>
        <dbReference type="ARBA" id="ARBA00009541"/>
    </source>
</evidence>
<dbReference type="GO" id="GO:0005975">
    <property type="term" value="P:carbohydrate metabolic process"/>
    <property type="evidence" value="ECO:0007669"/>
    <property type="project" value="InterPro"/>
</dbReference>
<evidence type="ECO:0000256" key="12">
    <source>
        <dbReference type="ARBA" id="ARBA00023211"/>
    </source>
</evidence>
<evidence type="ECO:0000313" key="21">
    <source>
        <dbReference type="Proteomes" id="UP000095283"/>
    </source>
</evidence>
<proteinExistence type="inferred from homology"/>
<evidence type="ECO:0000256" key="4">
    <source>
        <dbReference type="ARBA" id="ARBA00001954"/>
    </source>
</evidence>
<keyword evidence="9 16" id="KW-0863">Zinc-finger</keyword>
<comment type="cofactor">
    <cofactor evidence="2">
        <name>Mn(2+)</name>
        <dbReference type="ChEBI" id="CHEBI:29035"/>
    </cofactor>
</comment>
<evidence type="ECO:0000256" key="3">
    <source>
        <dbReference type="ARBA" id="ARBA00001947"/>
    </source>
</evidence>
<keyword evidence="13" id="KW-0413">Isomerase</keyword>
<feature type="compositionally biased region" description="Basic and acidic residues" evidence="18">
    <location>
        <begin position="296"/>
        <end position="319"/>
    </location>
</feature>
<keyword evidence="19" id="KW-0472">Membrane</keyword>
<dbReference type="EC" id="5.1.3.1" evidence="7"/>
<dbReference type="AlphaFoldDB" id="A0A1I7XPR8"/>
<comment type="similarity">
    <text evidence="5">Belongs to the ribulose-phosphate 3-epimerase family.</text>
</comment>
<dbReference type="PROSITE" id="PS01086">
    <property type="entry name" value="RIBUL_P_3_EPIMER_2"/>
    <property type="match status" value="1"/>
</dbReference>
<dbReference type="GO" id="GO:0004750">
    <property type="term" value="F:D-ribulose-phosphate 3-epimerase activity"/>
    <property type="evidence" value="ECO:0007669"/>
    <property type="project" value="UniProtKB-EC"/>
</dbReference>
<dbReference type="GO" id="GO:1901135">
    <property type="term" value="P:carbohydrate derivative metabolic process"/>
    <property type="evidence" value="ECO:0007669"/>
    <property type="project" value="UniProtKB-ARBA"/>
</dbReference>
<comment type="function">
    <text evidence="15">Catalyzes the reversible epimerization of D-ribulose 5-phosphate to D-xylulose 5-phosphate.</text>
</comment>
<feature type="compositionally biased region" description="Low complexity" evidence="18">
    <location>
        <begin position="113"/>
        <end position="127"/>
    </location>
</feature>
<evidence type="ECO:0000256" key="14">
    <source>
        <dbReference type="ARBA" id="ARBA00023277"/>
    </source>
</evidence>
<dbReference type="Proteomes" id="UP000095283">
    <property type="component" value="Unplaced"/>
</dbReference>
<dbReference type="Pfam" id="PF00834">
    <property type="entry name" value="Ribul_P_3_epim"/>
    <property type="match status" value="1"/>
</dbReference>
<dbReference type="PROSITE" id="PS50089">
    <property type="entry name" value="ZF_RING_2"/>
    <property type="match status" value="1"/>
</dbReference>
<feature type="compositionally biased region" description="Polar residues" evidence="18">
    <location>
        <begin position="128"/>
        <end position="145"/>
    </location>
</feature>
<dbReference type="CDD" id="cd00429">
    <property type="entry name" value="RPE"/>
    <property type="match status" value="1"/>
</dbReference>
<feature type="transmembrane region" description="Helical" evidence="19">
    <location>
        <begin position="854"/>
        <end position="876"/>
    </location>
</feature>
<dbReference type="InterPro" id="IPR001841">
    <property type="entry name" value="Znf_RING"/>
</dbReference>
<evidence type="ECO:0000259" key="20">
    <source>
        <dbReference type="PROSITE" id="PS50089"/>
    </source>
</evidence>
<feature type="region of interest" description="Disordered" evidence="18">
    <location>
        <begin position="100"/>
        <end position="145"/>
    </location>
</feature>
<comment type="cofactor">
    <cofactor evidence="4">
        <name>Fe(2+)</name>
        <dbReference type="ChEBI" id="CHEBI:29033"/>
    </cofactor>
</comment>
<evidence type="ECO:0000256" key="11">
    <source>
        <dbReference type="ARBA" id="ARBA00023004"/>
    </source>
</evidence>
<keyword evidence="17" id="KW-0175">Coiled coil</keyword>
<dbReference type="InterPro" id="IPR013083">
    <property type="entry name" value="Znf_RING/FYVE/PHD"/>
</dbReference>
<dbReference type="CDD" id="cd16666">
    <property type="entry name" value="RING-H2_RNF43-like"/>
    <property type="match status" value="1"/>
</dbReference>
<dbReference type="FunFam" id="3.20.20.70:FF:000191">
    <property type="entry name" value="ribulose-phosphate 3-epimerase isoform X2"/>
    <property type="match status" value="1"/>
</dbReference>
<dbReference type="Gene3D" id="3.30.40.10">
    <property type="entry name" value="Zinc/RING finger domain, C3HC4 (zinc finger)"/>
    <property type="match status" value="1"/>
</dbReference>
<evidence type="ECO:0000256" key="15">
    <source>
        <dbReference type="ARBA" id="ARBA00057323"/>
    </source>
</evidence>
<keyword evidence="19" id="KW-0812">Transmembrane</keyword>
<evidence type="ECO:0000256" key="18">
    <source>
        <dbReference type="SAM" id="MobiDB-lite"/>
    </source>
</evidence>
<evidence type="ECO:0000256" key="9">
    <source>
        <dbReference type="ARBA" id="ARBA00022771"/>
    </source>
</evidence>
<keyword evidence="10" id="KW-0862">Zinc</keyword>
<accession>A0A1I7XPR8</accession>